<dbReference type="EMBL" id="JABEBT010000244">
    <property type="protein sequence ID" value="KAF7623459.1"/>
    <property type="molecule type" value="Genomic_DNA"/>
</dbReference>
<dbReference type="AlphaFoldDB" id="A0A8S9ZB64"/>
<evidence type="ECO:0000256" key="2">
    <source>
        <dbReference type="SAM" id="SignalP"/>
    </source>
</evidence>
<feature type="chain" id="PRO_5035820242" evidence="2">
    <location>
        <begin position="25"/>
        <end position="368"/>
    </location>
</feature>
<reference evidence="3" key="1">
    <citation type="journal article" date="2020" name="Ecol. Evol.">
        <title>Genome structure and content of the rice root-knot nematode (Meloidogyne graminicola).</title>
        <authorList>
            <person name="Phan N.T."/>
            <person name="Danchin E.G.J."/>
            <person name="Klopp C."/>
            <person name="Perfus-Barbeoch L."/>
            <person name="Kozlowski D.K."/>
            <person name="Koutsovoulos G.D."/>
            <person name="Lopez-Roques C."/>
            <person name="Bouchez O."/>
            <person name="Zahm M."/>
            <person name="Besnard G."/>
            <person name="Bellafiore S."/>
        </authorList>
    </citation>
    <scope>NUCLEOTIDE SEQUENCE</scope>
    <source>
        <strain evidence="3">VN-18</strain>
    </source>
</reference>
<protein>
    <submittedName>
        <fullName evidence="3">Uncharacterized protein</fullName>
    </submittedName>
</protein>
<sequence>MIYNINCVILQWITLILLILRVSCSGQGSSEEIQTDEEAETFDIDDMLPDHFENKPDTPEKLENLFNTASEKLEKDGILKFVLDRLEERTSVNNTKYIRYVRLIGPGSVVPHKDHYFYYEEGWNHFNSFSGTDQKFQHLRHYASSAYQIALMIEIVKHFNELQKKKYKHKKSIEATIEDLHLDPNEIKYYKERKDIKINPIKVEMPNFTDWLQQNKTNQQSTLKNLKKKQSTKGQASSSSSSNIPENKGGKKEIWKGEEWVNWIKNAPNNLNTIPGEFVKMEKNEITLIMLFGSYATIVNELFKSYIKLNLKKHQLIIIASSFDDYNEPDFYDNYRKLFGNNHNNFISFLKTNLSKFFGEETKIYYKP</sequence>
<feature type="region of interest" description="Disordered" evidence="1">
    <location>
        <begin position="219"/>
        <end position="251"/>
    </location>
</feature>
<evidence type="ECO:0000313" key="3">
    <source>
        <dbReference type="EMBL" id="KAF7623459.1"/>
    </source>
</evidence>
<dbReference type="Proteomes" id="UP000605970">
    <property type="component" value="Unassembled WGS sequence"/>
</dbReference>
<name>A0A8S9ZB64_9BILA</name>
<feature type="signal peptide" evidence="2">
    <location>
        <begin position="1"/>
        <end position="24"/>
    </location>
</feature>
<gene>
    <name evidence="3" type="ORF">Mgra_00010234</name>
</gene>
<organism evidence="3 4">
    <name type="scientific">Meloidogyne graminicola</name>
    <dbReference type="NCBI Taxonomy" id="189291"/>
    <lineage>
        <taxon>Eukaryota</taxon>
        <taxon>Metazoa</taxon>
        <taxon>Ecdysozoa</taxon>
        <taxon>Nematoda</taxon>
        <taxon>Chromadorea</taxon>
        <taxon>Rhabditida</taxon>
        <taxon>Tylenchina</taxon>
        <taxon>Tylenchomorpha</taxon>
        <taxon>Tylenchoidea</taxon>
        <taxon>Meloidogynidae</taxon>
        <taxon>Meloidogyninae</taxon>
        <taxon>Meloidogyne</taxon>
    </lineage>
</organism>
<accession>A0A8S9ZB64</accession>
<evidence type="ECO:0000256" key="1">
    <source>
        <dbReference type="SAM" id="MobiDB-lite"/>
    </source>
</evidence>
<proteinExistence type="predicted"/>
<keyword evidence="2" id="KW-0732">Signal</keyword>
<comment type="caution">
    <text evidence="3">The sequence shown here is derived from an EMBL/GenBank/DDBJ whole genome shotgun (WGS) entry which is preliminary data.</text>
</comment>
<evidence type="ECO:0000313" key="4">
    <source>
        <dbReference type="Proteomes" id="UP000605970"/>
    </source>
</evidence>
<keyword evidence="4" id="KW-1185">Reference proteome</keyword>